<evidence type="ECO:0000313" key="1">
    <source>
        <dbReference type="EMBL" id="RIA90024.1"/>
    </source>
</evidence>
<evidence type="ECO:0008006" key="3">
    <source>
        <dbReference type="Google" id="ProtNLM"/>
    </source>
</evidence>
<dbReference type="Gene3D" id="3.30.420.40">
    <property type="match status" value="2"/>
</dbReference>
<evidence type="ECO:0000313" key="2">
    <source>
        <dbReference type="Proteomes" id="UP000265703"/>
    </source>
</evidence>
<dbReference type="PANTHER" id="PTHR14187">
    <property type="entry name" value="ALPHA KINASE/ELONGATION FACTOR 2 KINASE"/>
    <property type="match status" value="1"/>
</dbReference>
<dbReference type="Gene3D" id="3.90.640.10">
    <property type="entry name" value="Actin, Chain A, domain 4"/>
    <property type="match status" value="1"/>
</dbReference>
<dbReference type="Proteomes" id="UP000265703">
    <property type="component" value="Unassembled WGS sequence"/>
</dbReference>
<dbReference type="OrthoDB" id="2963168at2759"/>
<proteinExistence type="predicted"/>
<keyword evidence="2" id="KW-1185">Reference proteome</keyword>
<dbReference type="AlphaFoldDB" id="A0A397T4P7"/>
<dbReference type="SUPFAM" id="SSF53067">
    <property type="entry name" value="Actin-like ATPase domain"/>
    <property type="match status" value="2"/>
</dbReference>
<sequence length="545" mass="61904">MDNKAIRVVAAIDFGTTFSGFAYAHKSNPDEIIVHDEWQADSGHYKIPTVLKYDESFNLTSWGLPALAEKPNRKNKSSDIKPVEHFKLHLTKIENKPYLPTGLDYKKAIIDYLKELGKTMKETLNTRWQNIDYFKQVLIVVTIPAEFDSTAIEIMRECVFKAGITDSKDSKNLKFTTEPEAAAIHCMKILKDLRIGVNSSFIVVDCGGGTVDLTTRKLLRGNKIGEITERKGDCCGGIYVEEEFLKFLGDKVGSSTIDLVKDKHYCQLQYMVQEFCRRVKLLFNGQKKDFKPFDLDLEDLCPVIKQYVRDPERDQLEETEWVIELKFEDVKRMFDVVVAKILCLIRAQIKANKNCKALFLVGGFGESDYLQSRIKKEFSQKVKNISVPIDPMTAIVKGAVKFGMRQDVVATRVLKWTYGTDVIRRWKHGDPLNRILPGGLVVEFSPLAVRGEEISVNEAFHTVFTPGCIFQSKVGFDIYTTDKKDADFCDSPGVNLLGNWCIDIPITLSERPILFMLAFGEIEIEALAFNLLTGDRYNSTFELDI</sequence>
<gene>
    <name evidence="1" type="ORF">C1645_823936</name>
</gene>
<dbReference type="PANTHER" id="PTHR14187:SF5">
    <property type="entry name" value="HEAT SHOCK 70 KDA PROTEIN 12A"/>
    <property type="match status" value="1"/>
</dbReference>
<name>A0A397T4P7_9GLOM</name>
<organism evidence="1 2">
    <name type="scientific">Glomus cerebriforme</name>
    <dbReference type="NCBI Taxonomy" id="658196"/>
    <lineage>
        <taxon>Eukaryota</taxon>
        <taxon>Fungi</taxon>
        <taxon>Fungi incertae sedis</taxon>
        <taxon>Mucoromycota</taxon>
        <taxon>Glomeromycotina</taxon>
        <taxon>Glomeromycetes</taxon>
        <taxon>Glomerales</taxon>
        <taxon>Glomeraceae</taxon>
        <taxon>Glomus</taxon>
    </lineage>
</organism>
<reference evidence="1 2" key="1">
    <citation type="submission" date="2018-06" db="EMBL/GenBank/DDBJ databases">
        <title>Comparative genomics reveals the genomic features of Rhizophagus irregularis, R. cerebriforme, R. diaphanum and Gigaspora rosea, and their symbiotic lifestyle signature.</title>
        <authorList>
            <person name="Morin E."/>
            <person name="San Clemente H."/>
            <person name="Chen E.C.H."/>
            <person name="De La Providencia I."/>
            <person name="Hainaut M."/>
            <person name="Kuo A."/>
            <person name="Kohler A."/>
            <person name="Murat C."/>
            <person name="Tang N."/>
            <person name="Roy S."/>
            <person name="Loubradou J."/>
            <person name="Henrissat B."/>
            <person name="Grigoriev I.V."/>
            <person name="Corradi N."/>
            <person name="Roux C."/>
            <person name="Martin F.M."/>
        </authorList>
    </citation>
    <scope>NUCLEOTIDE SEQUENCE [LARGE SCALE GENOMIC DNA]</scope>
    <source>
        <strain evidence="1 2">DAOM 227022</strain>
    </source>
</reference>
<accession>A0A397T4P7</accession>
<dbReference type="STRING" id="658196.A0A397T4P7"/>
<comment type="caution">
    <text evidence="1">The sequence shown here is derived from an EMBL/GenBank/DDBJ whole genome shotgun (WGS) entry which is preliminary data.</text>
</comment>
<protein>
    <recommendedName>
        <fullName evidence="3">Actin-like ATPase domain-containing protein</fullName>
    </recommendedName>
</protein>
<dbReference type="EMBL" id="QKYT01000195">
    <property type="protein sequence ID" value="RIA90024.1"/>
    <property type="molecule type" value="Genomic_DNA"/>
</dbReference>
<dbReference type="InterPro" id="IPR043129">
    <property type="entry name" value="ATPase_NBD"/>
</dbReference>